<accession>A0A067EV74</accession>
<protein>
    <submittedName>
        <fullName evidence="1">Uncharacterized protein</fullName>
    </submittedName>
</protein>
<gene>
    <name evidence="1" type="ORF">CISIN_1g035385mg</name>
</gene>
<dbReference type="Proteomes" id="UP000027120">
    <property type="component" value="Unassembled WGS sequence"/>
</dbReference>
<evidence type="ECO:0000313" key="2">
    <source>
        <dbReference type="Proteomes" id="UP000027120"/>
    </source>
</evidence>
<keyword evidence="2" id="KW-1185">Reference proteome</keyword>
<dbReference type="EMBL" id="KK784943">
    <property type="protein sequence ID" value="KDO59008.1"/>
    <property type="molecule type" value="Genomic_DNA"/>
</dbReference>
<name>A0A067EV74_CITSI</name>
<organism evidence="1 2">
    <name type="scientific">Citrus sinensis</name>
    <name type="common">Sweet orange</name>
    <name type="synonym">Citrus aurantium var. sinensis</name>
    <dbReference type="NCBI Taxonomy" id="2711"/>
    <lineage>
        <taxon>Eukaryota</taxon>
        <taxon>Viridiplantae</taxon>
        <taxon>Streptophyta</taxon>
        <taxon>Embryophyta</taxon>
        <taxon>Tracheophyta</taxon>
        <taxon>Spermatophyta</taxon>
        <taxon>Magnoliopsida</taxon>
        <taxon>eudicotyledons</taxon>
        <taxon>Gunneridae</taxon>
        <taxon>Pentapetalae</taxon>
        <taxon>rosids</taxon>
        <taxon>malvids</taxon>
        <taxon>Sapindales</taxon>
        <taxon>Rutaceae</taxon>
        <taxon>Aurantioideae</taxon>
        <taxon>Citrus</taxon>
    </lineage>
</organism>
<proteinExistence type="predicted"/>
<reference evidence="1 2" key="1">
    <citation type="submission" date="2014-04" db="EMBL/GenBank/DDBJ databases">
        <authorList>
            <consortium name="International Citrus Genome Consortium"/>
            <person name="Gmitter F."/>
            <person name="Chen C."/>
            <person name="Farmerie W."/>
            <person name="Harkins T."/>
            <person name="Desany B."/>
            <person name="Mohiuddin M."/>
            <person name="Kodira C."/>
            <person name="Borodovsky M."/>
            <person name="Lomsadze A."/>
            <person name="Burns P."/>
            <person name="Jenkins J."/>
            <person name="Prochnik S."/>
            <person name="Shu S."/>
            <person name="Chapman J."/>
            <person name="Pitluck S."/>
            <person name="Schmutz J."/>
            <person name="Rokhsar D."/>
        </authorList>
    </citation>
    <scope>NUCLEOTIDE SEQUENCE</scope>
</reference>
<sequence>MNVGIPSGPPQPPSKPGLHLCTHTWAASTLSSSVHRSILVSCGAHGTPILSAVTPPKRKNKKKKIK</sequence>
<dbReference type="AlphaFoldDB" id="A0A067EV74"/>
<evidence type="ECO:0000313" key="1">
    <source>
        <dbReference type="EMBL" id="KDO59008.1"/>
    </source>
</evidence>